<dbReference type="GO" id="GO:0042274">
    <property type="term" value="P:ribosomal small subunit biogenesis"/>
    <property type="evidence" value="ECO:0007669"/>
    <property type="project" value="UniProtKB-ARBA"/>
</dbReference>
<organism evidence="2">
    <name type="scientific">Parasteatoda tepidariorum</name>
    <name type="common">Common house spider</name>
    <name type="synonym">Achaearanea tepidariorum</name>
    <dbReference type="NCBI Taxonomy" id="114398"/>
    <lineage>
        <taxon>Eukaryota</taxon>
        <taxon>Metazoa</taxon>
        <taxon>Ecdysozoa</taxon>
        <taxon>Arthropoda</taxon>
        <taxon>Chelicerata</taxon>
        <taxon>Arachnida</taxon>
        <taxon>Araneae</taxon>
        <taxon>Araneomorphae</taxon>
        <taxon>Entelegynae</taxon>
        <taxon>Araneoidea</taxon>
        <taxon>Theridiidae</taxon>
        <taxon>Parasteatoda</taxon>
    </lineage>
</organism>
<dbReference type="GeneID" id="107452368"/>
<dbReference type="GO" id="GO:0032040">
    <property type="term" value="C:small-subunit processome"/>
    <property type="evidence" value="ECO:0007669"/>
    <property type="project" value="TreeGrafter"/>
</dbReference>
<dbReference type="SMART" id="SM00879">
    <property type="entry name" value="Brix"/>
    <property type="match status" value="1"/>
</dbReference>
<dbReference type="EMBL" id="IAAA01013597">
    <property type="protein sequence ID" value="LAA04120.1"/>
    <property type="molecule type" value="mRNA"/>
</dbReference>
<dbReference type="PANTHER" id="PTHR22734">
    <property type="entry name" value="U3 SMALL NUCLEOLAR RIBONUCLEOPROTEIN PROTEIN IMP4"/>
    <property type="match status" value="1"/>
</dbReference>
<dbReference type="InterPro" id="IPR007109">
    <property type="entry name" value="Brix"/>
</dbReference>
<protein>
    <submittedName>
        <fullName evidence="2">U3 small nucleolar ribonucleoprotein IMP4</fullName>
    </submittedName>
</protein>
<dbReference type="GO" id="GO:0030515">
    <property type="term" value="F:snoRNA binding"/>
    <property type="evidence" value="ECO:0007669"/>
    <property type="project" value="TreeGrafter"/>
</dbReference>
<accession>A0A2L2Y9T8</accession>
<dbReference type="GO" id="GO:0005654">
    <property type="term" value="C:nucleoplasm"/>
    <property type="evidence" value="ECO:0007669"/>
    <property type="project" value="UniProtKB-ARBA"/>
</dbReference>
<dbReference type="PANTHER" id="PTHR22734:SF2">
    <property type="entry name" value="U3 SMALL NUCLEOLAR RIBONUCLEOPROTEIN PROTEIN IMP4"/>
    <property type="match status" value="1"/>
</dbReference>
<dbReference type="GO" id="GO:0034457">
    <property type="term" value="C:Mpp10 complex"/>
    <property type="evidence" value="ECO:0007669"/>
    <property type="project" value="UniProtKB-ARBA"/>
</dbReference>
<dbReference type="OrthoDB" id="10253204at2759"/>
<evidence type="ECO:0000259" key="1">
    <source>
        <dbReference type="PROSITE" id="PS50833"/>
    </source>
</evidence>
<dbReference type="FunFam" id="3.40.50.10480:FF:000001">
    <property type="entry name" value="IMP4, U3 small nucleolar ribonucleoprotein"/>
    <property type="match status" value="1"/>
</dbReference>
<name>A0A2L2Y9T8_PARTP</name>
<dbReference type="SUPFAM" id="SSF52954">
    <property type="entry name" value="Class II aaRS ABD-related"/>
    <property type="match status" value="1"/>
</dbReference>
<evidence type="ECO:0000313" key="2">
    <source>
        <dbReference type="EMBL" id="LAA04120.1"/>
    </source>
</evidence>
<feature type="domain" description="Brix" evidence="1">
    <location>
        <begin position="80"/>
        <end position="261"/>
    </location>
</feature>
<dbReference type="PROSITE" id="PS50833">
    <property type="entry name" value="BRIX"/>
    <property type="match status" value="1"/>
</dbReference>
<keyword evidence="2" id="KW-0687">Ribonucleoprotein</keyword>
<dbReference type="RefSeq" id="XP_015924318.1">
    <property type="nucleotide sequence ID" value="XM_016068832.3"/>
</dbReference>
<dbReference type="GO" id="GO:0042134">
    <property type="term" value="F:rRNA primary transcript binding"/>
    <property type="evidence" value="ECO:0007669"/>
    <property type="project" value="InterPro"/>
</dbReference>
<dbReference type="InterPro" id="IPR044281">
    <property type="entry name" value="IMP4/RPF1"/>
</dbReference>
<dbReference type="AlphaFoldDB" id="A0A2L2Y9T8"/>
<reference evidence="2" key="1">
    <citation type="journal article" date="2016" name="Mol. Ecol. Resour.">
        <title>Evaluation of the impact of RNA preservation methods of spiders for de novo transcriptome assembly.</title>
        <authorList>
            <person name="Kono N."/>
            <person name="Nakamura H."/>
            <person name="Ito Y."/>
            <person name="Tomita M."/>
            <person name="Arakawa K."/>
        </authorList>
    </citation>
    <scope>NUCLEOTIDE SEQUENCE</scope>
    <source>
        <tissue evidence="2">Whole body</tissue>
    </source>
</reference>
<dbReference type="GO" id="GO:0006364">
    <property type="term" value="P:rRNA processing"/>
    <property type="evidence" value="ECO:0007669"/>
    <property type="project" value="InterPro"/>
</dbReference>
<dbReference type="KEGG" id="ptep:107452368"/>
<proteinExistence type="evidence at transcript level"/>
<sequence length="293" mass="34230">MFQRQAKERRQLIYGAKQSKKDQSKIEKKTLVKKSLEENKVLPTTLQKEALRLQDSLEWDDIEATTEEDDEYRWALVEDPKIVITTSRDPSIKLKLFAKELKLIFPNSQKMNRGNYSFKTLIEACKTNGVTDFIMVTETRGVPDGFIVSHLPHGPTARFGVLNAVLRHDIKNIGPMPQEYPHLIFQNFRTKLGKRVESILKHLFPVPKEEAKRVISFLNNSDWIMFRHHVHHYNDKRDIQLTELGPRFLLRLFEIKRGTLDEFGISDVEWALTQFARTAVKNQFLSKEPLFPE</sequence>
<dbReference type="Gene3D" id="3.40.50.10480">
    <property type="entry name" value="Probable brix-domain ribosomal biogenesis protein"/>
    <property type="match status" value="1"/>
</dbReference>
<dbReference type="OMA" id="IGTMSEQ"/>
<dbReference type="Pfam" id="PF04427">
    <property type="entry name" value="Brix"/>
    <property type="match status" value="1"/>
</dbReference>